<keyword evidence="3" id="KW-1185">Reference proteome</keyword>
<accession>R0L191</accession>
<sequence length="121" mass="13527">GVIQRCTAVKYHYTSSSLPRNLPINITNTIRQDEWHALHLRRMTAGFIGMAVSIILFGWIIGVLGCCKQQELMQYVAGLLFLMGGESVLCVFCSWHHQSAQLAGEVLLKSSQPRSKPKAIR</sequence>
<feature type="transmembrane region" description="Helical" evidence="1">
    <location>
        <begin position="43"/>
        <end position="64"/>
    </location>
</feature>
<proteinExistence type="predicted"/>
<name>R0L191_ANAPL</name>
<keyword evidence="1" id="KW-1133">Transmembrane helix</keyword>
<evidence type="ECO:0000313" key="3">
    <source>
        <dbReference type="Proteomes" id="UP000296049"/>
    </source>
</evidence>
<protein>
    <submittedName>
        <fullName evidence="2">Transmembrane protein 178</fullName>
    </submittedName>
</protein>
<dbReference type="PANTHER" id="PTHR32005">
    <property type="entry name" value="TRANSMEMBRANE PROTEIN 178B-RELATED"/>
    <property type="match status" value="1"/>
</dbReference>
<keyword evidence="1" id="KW-0472">Membrane</keyword>
<feature type="non-terminal residue" evidence="2">
    <location>
        <position position="1"/>
    </location>
</feature>
<keyword evidence="1 2" id="KW-0812">Transmembrane</keyword>
<dbReference type="GO" id="GO:0016020">
    <property type="term" value="C:membrane"/>
    <property type="evidence" value="ECO:0007669"/>
    <property type="project" value="TreeGrafter"/>
</dbReference>
<dbReference type="EMBL" id="KB745135">
    <property type="protein sequence ID" value="EOA94022.1"/>
    <property type="molecule type" value="Genomic_DNA"/>
</dbReference>
<organism evidence="2 3">
    <name type="scientific">Anas platyrhynchos</name>
    <name type="common">Mallard</name>
    <name type="synonym">Anas boschas</name>
    <dbReference type="NCBI Taxonomy" id="8839"/>
    <lineage>
        <taxon>Eukaryota</taxon>
        <taxon>Metazoa</taxon>
        <taxon>Chordata</taxon>
        <taxon>Craniata</taxon>
        <taxon>Vertebrata</taxon>
        <taxon>Euteleostomi</taxon>
        <taxon>Archelosauria</taxon>
        <taxon>Archosauria</taxon>
        <taxon>Dinosauria</taxon>
        <taxon>Saurischia</taxon>
        <taxon>Theropoda</taxon>
        <taxon>Coelurosauria</taxon>
        <taxon>Aves</taxon>
        <taxon>Neognathae</taxon>
        <taxon>Galloanserae</taxon>
        <taxon>Anseriformes</taxon>
        <taxon>Anatidae</taxon>
        <taxon>Anatinae</taxon>
        <taxon>Anas</taxon>
    </lineage>
</organism>
<dbReference type="PANTHER" id="PTHR32005:SF3">
    <property type="entry name" value="SI:CH211-150G13.3-RELATED"/>
    <property type="match status" value="1"/>
</dbReference>
<dbReference type="Proteomes" id="UP000296049">
    <property type="component" value="Unassembled WGS sequence"/>
</dbReference>
<feature type="transmembrane region" description="Helical" evidence="1">
    <location>
        <begin position="76"/>
        <end position="97"/>
    </location>
</feature>
<dbReference type="AlphaFoldDB" id="R0L191"/>
<evidence type="ECO:0000256" key="1">
    <source>
        <dbReference type="SAM" id="Phobius"/>
    </source>
</evidence>
<reference evidence="3" key="1">
    <citation type="journal article" date="2013" name="Nat. Genet.">
        <title>The duck genome and transcriptome provide insight into an avian influenza virus reservoir species.</title>
        <authorList>
            <person name="Huang Y."/>
            <person name="Li Y."/>
            <person name="Burt D.W."/>
            <person name="Chen H."/>
            <person name="Zhang Y."/>
            <person name="Qian W."/>
            <person name="Kim H."/>
            <person name="Gan S."/>
            <person name="Zhao Y."/>
            <person name="Li J."/>
            <person name="Yi K."/>
            <person name="Feng H."/>
            <person name="Zhu P."/>
            <person name="Li B."/>
            <person name="Liu Q."/>
            <person name="Fairley S."/>
            <person name="Magor K.E."/>
            <person name="Du Z."/>
            <person name="Hu X."/>
            <person name="Goodman L."/>
            <person name="Tafer H."/>
            <person name="Vignal A."/>
            <person name="Lee T."/>
            <person name="Kim K.W."/>
            <person name="Sheng Z."/>
            <person name="An Y."/>
            <person name="Searle S."/>
            <person name="Herrero J."/>
            <person name="Groenen M.A."/>
            <person name="Crooijmans R.P."/>
            <person name="Faraut T."/>
            <person name="Cai Q."/>
            <person name="Webster R.G."/>
            <person name="Aldridge J.R."/>
            <person name="Warren W.C."/>
            <person name="Bartschat S."/>
            <person name="Kehr S."/>
            <person name="Marz M."/>
            <person name="Stadler P.F."/>
            <person name="Smith J."/>
            <person name="Kraus R.H."/>
            <person name="Zhao Y."/>
            <person name="Ren L."/>
            <person name="Fei J."/>
            <person name="Morisson M."/>
            <person name="Kaiser P."/>
            <person name="Griffin D.K."/>
            <person name="Rao M."/>
            <person name="Pitel F."/>
            <person name="Wang J."/>
            <person name="Li N."/>
        </authorList>
    </citation>
    <scope>NUCLEOTIDE SEQUENCE [LARGE SCALE GENOMIC DNA]</scope>
</reference>
<dbReference type="InterPro" id="IPR039625">
    <property type="entry name" value="T178A/B"/>
</dbReference>
<gene>
    <name evidence="2" type="ORF">Anapl_16229</name>
</gene>
<evidence type="ECO:0000313" key="2">
    <source>
        <dbReference type="EMBL" id="EOA94022.1"/>
    </source>
</evidence>
<dbReference type="Gene3D" id="1.20.140.150">
    <property type="match status" value="1"/>
</dbReference>